<evidence type="ECO:0000256" key="8">
    <source>
        <dbReference type="ARBA" id="ARBA00023136"/>
    </source>
</evidence>
<dbReference type="GO" id="GO:0060271">
    <property type="term" value="P:cilium assembly"/>
    <property type="evidence" value="ECO:0007669"/>
    <property type="project" value="TreeGrafter"/>
</dbReference>
<evidence type="ECO:0000256" key="11">
    <source>
        <dbReference type="ARBA" id="ARBA00024803"/>
    </source>
</evidence>
<dbReference type="InterPro" id="IPR019306">
    <property type="entry name" value="TMEM231"/>
</dbReference>
<comment type="subcellular location">
    <subcellularLocation>
        <location evidence="1">Cell projection</location>
        <location evidence="1">Cilium membrane</location>
        <topology evidence="1">Multi-pass membrane protein</topology>
    </subcellularLocation>
</comment>
<keyword evidence="7" id="KW-0969">Cilium</keyword>
<dbReference type="WBParaSite" id="Pan_g491.t1">
    <property type="protein sequence ID" value="Pan_g491.t1"/>
    <property type="gene ID" value="Pan_g491"/>
</dbReference>
<dbReference type="GO" id="GO:0032880">
    <property type="term" value="P:regulation of protein localization"/>
    <property type="evidence" value="ECO:0007669"/>
    <property type="project" value="TreeGrafter"/>
</dbReference>
<comment type="similarity">
    <text evidence="2">Belongs to the TMEM231 family.</text>
</comment>
<dbReference type="GO" id="GO:0035869">
    <property type="term" value="C:ciliary transition zone"/>
    <property type="evidence" value="ECO:0007669"/>
    <property type="project" value="TreeGrafter"/>
</dbReference>
<keyword evidence="4" id="KW-1003">Cell membrane</keyword>
<evidence type="ECO:0000256" key="6">
    <source>
        <dbReference type="ARBA" id="ARBA00022989"/>
    </source>
</evidence>
<dbReference type="PANTHER" id="PTHR14605">
    <property type="entry name" value="CHST5 PROTEIN"/>
    <property type="match status" value="1"/>
</dbReference>
<organism evidence="13 14">
    <name type="scientific">Panagrellus redivivus</name>
    <name type="common">Microworm</name>
    <dbReference type="NCBI Taxonomy" id="6233"/>
    <lineage>
        <taxon>Eukaryota</taxon>
        <taxon>Metazoa</taxon>
        <taxon>Ecdysozoa</taxon>
        <taxon>Nematoda</taxon>
        <taxon>Chromadorea</taxon>
        <taxon>Rhabditida</taxon>
        <taxon>Tylenchina</taxon>
        <taxon>Panagrolaimomorpha</taxon>
        <taxon>Panagrolaimoidea</taxon>
        <taxon>Panagrolaimidae</taxon>
        <taxon>Panagrellus</taxon>
    </lineage>
</organism>
<name>A0A7E4W1A1_PANRE</name>
<evidence type="ECO:0000256" key="10">
    <source>
        <dbReference type="ARBA" id="ARBA00023273"/>
    </source>
</evidence>
<evidence type="ECO:0000256" key="7">
    <source>
        <dbReference type="ARBA" id="ARBA00023069"/>
    </source>
</evidence>
<evidence type="ECO:0000313" key="13">
    <source>
        <dbReference type="Proteomes" id="UP000492821"/>
    </source>
</evidence>
<evidence type="ECO:0000313" key="14">
    <source>
        <dbReference type="WBParaSite" id="Pan_g491.t1"/>
    </source>
</evidence>
<keyword evidence="6 12" id="KW-1133">Transmembrane helix</keyword>
<dbReference type="PANTHER" id="PTHR14605:SF1">
    <property type="entry name" value="TRANSMEMBRANE PROTEIN 231"/>
    <property type="match status" value="1"/>
</dbReference>
<keyword evidence="10" id="KW-0966">Cell projection</keyword>
<dbReference type="Proteomes" id="UP000492821">
    <property type="component" value="Unassembled WGS sequence"/>
</dbReference>
<dbReference type="GO" id="GO:0060170">
    <property type="term" value="C:ciliary membrane"/>
    <property type="evidence" value="ECO:0007669"/>
    <property type="project" value="UniProtKB-SubCell"/>
</dbReference>
<reference evidence="14" key="2">
    <citation type="submission" date="2020-10" db="UniProtKB">
        <authorList>
            <consortium name="WormBaseParasite"/>
        </authorList>
    </citation>
    <scope>IDENTIFICATION</scope>
</reference>
<evidence type="ECO:0000256" key="9">
    <source>
        <dbReference type="ARBA" id="ARBA00023180"/>
    </source>
</evidence>
<keyword evidence="8 12" id="KW-0472">Membrane</keyword>
<evidence type="ECO:0000256" key="5">
    <source>
        <dbReference type="ARBA" id="ARBA00022692"/>
    </source>
</evidence>
<dbReference type="AlphaFoldDB" id="A0A7E4W1A1"/>
<evidence type="ECO:0000256" key="1">
    <source>
        <dbReference type="ARBA" id="ARBA00004272"/>
    </source>
</evidence>
<keyword evidence="13" id="KW-1185">Reference proteome</keyword>
<feature type="transmembrane region" description="Helical" evidence="12">
    <location>
        <begin position="29"/>
        <end position="50"/>
    </location>
</feature>
<evidence type="ECO:0000256" key="4">
    <source>
        <dbReference type="ARBA" id="ARBA00022475"/>
    </source>
</evidence>
<accession>A0A7E4W1A1</accession>
<protein>
    <recommendedName>
        <fullName evidence="3">Transmembrane protein 231</fullName>
    </recommendedName>
</protein>
<evidence type="ECO:0000256" key="12">
    <source>
        <dbReference type="SAM" id="Phobius"/>
    </source>
</evidence>
<keyword evidence="5 12" id="KW-0812">Transmembrane</keyword>
<keyword evidence="9" id="KW-0325">Glycoprotein</keyword>
<reference evidence="13" key="1">
    <citation type="journal article" date="2013" name="Genetics">
        <title>The draft genome and transcriptome of Panagrellus redivivus are shaped by the harsh demands of a free-living lifestyle.</title>
        <authorList>
            <person name="Srinivasan J."/>
            <person name="Dillman A.R."/>
            <person name="Macchietto M.G."/>
            <person name="Heikkinen L."/>
            <person name="Lakso M."/>
            <person name="Fracchia K.M."/>
            <person name="Antoshechkin I."/>
            <person name="Mortazavi A."/>
            <person name="Wong G."/>
            <person name="Sternberg P.W."/>
        </authorList>
    </citation>
    <scope>NUCLEOTIDE SEQUENCE [LARGE SCALE GENOMIC DNA]</scope>
    <source>
        <strain evidence="13">MT8872</strain>
    </source>
</reference>
<dbReference type="Pfam" id="PF10149">
    <property type="entry name" value="TM231"/>
    <property type="match status" value="1"/>
</dbReference>
<proteinExistence type="inferred from homology"/>
<comment type="function">
    <text evidence="11">Transmembrane component of the tectonic-like complex, a complex localized at the transition zone of primary cilia and acting as a barrier that prevents diffusion of transmembrane proteins between the cilia and plasma membranes. Required for ciliogenesis and sonic hedgehog/SHH signaling.</text>
</comment>
<evidence type="ECO:0000256" key="3">
    <source>
        <dbReference type="ARBA" id="ARBA00015087"/>
    </source>
</evidence>
<sequence>MGGLAVVHEEIITRTYCAPRCSVAYLWKIFAFLASLIIPLLICIVTQGLWKKTNTYLEQPRIEYAHKSFFLVADSSNATAYCFWSSYQELNDADSDHLVMPIIESQEIDRDNDGKADEILISATLHTQNLTFPVNNVFFYLLFNVNLEYRSVYKMELPIMGYIEHLTEAPEVSIFGDMRVKSTEPLPSHGWFDISERIPEPEDGTTLFGNGTDAAEVDASLIQLFPLDLLPS</sequence>
<evidence type="ECO:0000256" key="2">
    <source>
        <dbReference type="ARBA" id="ARBA00009082"/>
    </source>
</evidence>